<evidence type="ECO:0000313" key="2">
    <source>
        <dbReference type="EMBL" id="MXU84999.1"/>
    </source>
</evidence>
<proteinExistence type="predicted"/>
<evidence type="ECO:0000256" key="1">
    <source>
        <dbReference type="SAM" id="Phobius"/>
    </source>
</evidence>
<name>A0A6B0TXU8_IXORI</name>
<protein>
    <submittedName>
        <fullName evidence="2">Putative secreted protein</fullName>
    </submittedName>
</protein>
<dbReference type="EMBL" id="GIFC01002916">
    <property type="protein sequence ID" value="MXU84999.1"/>
    <property type="molecule type" value="Transcribed_RNA"/>
</dbReference>
<feature type="transmembrane region" description="Helical" evidence="1">
    <location>
        <begin position="20"/>
        <end position="40"/>
    </location>
</feature>
<feature type="transmembrane region" description="Helical" evidence="1">
    <location>
        <begin position="52"/>
        <end position="71"/>
    </location>
</feature>
<keyword evidence="1" id="KW-1133">Transmembrane helix</keyword>
<organism evidence="2">
    <name type="scientific">Ixodes ricinus</name>
    <name type="common">Common tick</name>
    <name type="synonym">Acarus ricinus</name>
    <dbReference type="NCBI Taxonomy" id="34613"/>
    <lineage>
        <taxon>Eukaryota</taxon>
        <taxon>Metazoa</taxon>
        <taxon>Ecdysozoa</taxon>
        <taxon>Arthropoda</taxon>
        <taxon>Chelicerata</taxon>
        <taxon>Arachnida</taxon>
        <taxon>Acari</taxon>
        <taxon>Parasitiformes</taxon>
        <taxon>Ixodida</taxon>
        <taxon>Ixodoidea</taxon>
        <taxon>Ixodidae</taxon>
        <taxon>Ixodinae</taxon>
        <taxon>Ixodes</taxon>
    </lineage>
</organism>
<dbReference type="AlphaFoldDB" id="A0A6B0TXU8"/>
<sequence>MSAKVFRLPLRQCRDLGSLLAVIVISLETLVIAFLLCLLPQPKGGYSPPRRISAFPLENISHVTFLIYFYYGVWNASPTGVITV</sequence>
<keyword evidence="1" id="KW-0812">Transmembrane</keyword>
<accession>A0A6B0TXU8</accession>
<reference evidence="2" key="1">
    <citation type="submission" date="2019-12" db="EMBL/GenBank/DDBJ databases">
        <title>An insight into the sialome of adult female Ixodes ricinus ticks feeding for 6 days.</title>
        <authorList>
            <person name="Perner J."/>
            <person name="Ribeiro J.M.C."/>
        </authorList>
    </citation>
    <scope>NUCLEOTIDE SEQUENCE</scope>
    <source>
        <strain evidence="2">Semi-engorged</strain>
        <tissue evidence="2">Salivary glands</tissue>
    </source>
</reference>
<keyword evidence="1" id="KW-0472">Membrane</keyword>